<dbReference type="HOGENOM" id="CLU_2515507_0_0_1"/>
<dbReference type="EMBL" id="JH430957">
    <property type="status" value="NOT_ANNOTATED_CDS"/>
    <property type="molecule type" value="Genomic_DNA"/>
</dbReference>
<organism evidence="1 2">
    <name type="scientific">Strigamia maritima</name>
    <name type="common">European centipede</name>
    <name type="synonym">Geophilus maritimus</name>
    <dbReference type="NCBI Taxonomy" id="126957"/>
    <lineage>
        <taxon>Eukaryota</taxon>
        <taxon>Metazoa</taxon>
        <taxon>Ecdysozoa</taxon>
        <taxon>Arthropoda</taxon>
        <taxon>Myriapoda</taxon>
        <taxon>Chilopoda</taxon>
        <taxon>Pleurostigmophora</taxon>
        <taxon>Geophilomorpha</taxon>
        <taxon>Linotaeniidae</taxon>
        <taxon>Strigamia</taxon>
    </lineage>
</organism>
<dbReference type="OMA" id="PACNRAN"/>
<dbReference type="InterPro" id="IPR036866">
    <property type="entry name" value="RibonucZ/Hydroxyglut_hydro"/>
</dbReference>
<name>T1IM31_STRMM</name>
<dbReference type="GO" id="GO:0004521">
    <property type="term" value="F:RNA endonuclease activity"/>
    <property type="evidence" value="ECO:0007669"/>
    <property type="project" value="TreeGrafter"/>
</dbReference>
<evidence type="ECO:0000313" key="2">
    <source>
        <dbReference type="Proteomes" id="UP000014500"/>
    </source>
</evidence>
<evidence type="ECO:0008006" key="3">
    <source>
        <dbReference type="Google" id="ProtNLM"/>
    </source>
</evidence>
<dbReference type="PhylomeDB" id="T1IM31"/>
<dbReference type="Gene3D" id="3.60.15.10">
    <property type="entry name" value="Ribonuclease Z/Hydroxyacylglutathione hydrolase-like"/>
    <property type="match status" value="1"/>
</dbReference>
<reference evidence="2" key="1">
    <citation type="submission" date="2011-05" db="EMBL/GenBank/DDBJ databases">
        <authorList>
            <person name="Richards S.R."/>
            <person name="Qu J."/>
            <person name="Jiang H."/>
            <person name="Jhangiani S.N."/>
            <person name="Agravi P."/>
            <person name="Goodspeed R."/>
            <person name="Gross S."/>
            <person name="Mandapat C."/>
            <person name="Jackson L."/>
            <person name="Mathew T."/>
            <person name="Pu L."/>
            <person name="Thornton R."/>
            <person name="Saada N."/>
            <person name="Wilczek-Boney K.B."/>
            <person name="Lee S."/>
            <person name="Kovar C."/>
            <person name="Wu Y."/>
            <person name="Scherer S.E."/>
            <person name="Worley K.C."/>
            <person name="Muzny D.M."/>
            <person name="Gibbs R."/>
        </authorList>
    </citation>
    <scope>NUCLEOTIDE SEQUENCE</scope>
    <source>
        <strain evidence="2">Brora</strain>
    </source>
</reference>
<reference evidence="1" key="2">
    <citation type="submission" date="2015-02" db="UniProtKB">
        <authorList>
            <consortium name="EnsemblMetazoa"/>
        </authorList>
    </citation>
    <scope>IDENTIFICATION</scope>
</reference>
<dbReference type="PANTHER" id="PTHR11203">
    <property type="entry name" value="CLEAVAGE AND POLYADENYLATION SPECIFICITY FACTOR FAMILY MEMBER"/>
    <property type="match status" value="1"/>
</dbReference>
<protein>
    <recommendedName>
        <fullName evidence="3">Metallo-beta-lactamase domain-containing protein</fullName>
    </recommendedName>
</protein>
<dbReference type="InterPro" id="IPR050698">
    <property type="entry name" value="MBL"/>
</dbReference>
<proteinExistence type="predicted"/>
<keyword evidence="2" id="KW-1185">Reference proteome</keyword>
<dbReference type="GO" id="GO:0016180">
    <property type="term" value="P:snRNA processing"/>
    <property type="evidence" value="ECO:0007669"/>
    <property type="project" value="TreeGrafter"/>
</dbReference>
<accession>T1IM31</accession>
<dbReference type="SUPFAM" id="SSF56281">
    <property type="entry name" value="Metallo-hydrolase/oxidoreductase"/>
    <property type="match status" value="1"/>
</dbReference>
<dbReference type="STRING" id="126957.T1IM31"/>
<dbReference type="PANTHER" id="PTHR11203:SF37">
    <property type="entry name" value="INTEGRATOR COMPLEX SUBUNIT 11"/>
    <property type="match status" value="1"/>
</dbReference>
<dbReference type="EnsemblMetazoa" id="SMAR002025-RA">
    <property type="protein sequence ID" value="SMAR002025-PA"/>
    <property type="gene ID" value="SMAR002025"/>
</dbReference>
<evidence type="ECO:0000313" key="1">
    <source>
        <dbReference type="EnsemblMetazoa" id="SMAR002025-PA"/>
    </source>
</evidence>
<dbReference type="Proteomes" id="UP000014500">
    <property type="component" value="Unassembled WGS sequence"/>
</dbReference>
<sequence>MTAIKITPLGAGQDVGRSYILVSVGGKNVMFDCGMHMGYNDKRRFPDFSYIAEGDDLIEHLDYHCGALPFTTEIVGYNGPIYMTH</sequence>
<dbReference type="eggNOG" id="KOG1136">
    <property type="taxonomic scope" value="Eukaryota"/>
</dbReference>
<dbReference type="AlphaFoldDB" id="T1IM31"/>
<dbReference type="GO" id="GO:0005634">
    <property type="term" value="C:nucleus"/>
    <property type="evidence" value="ECO:0007669"/>
    <property type="project" value="TreeGrafter"/>
</dbReference>